<accession>A0ABS4PUD1</accession>
<evidence type="ECO:0000256" key="5">
    <source>
        <dbReference type="ARBA" id="ARBA00022970"/>
    </source>
</evidence>
<dbReference type="InterPro" id="IPR017871">
    <property type="entry name" value="ABC_transporter-like_CS"/>
</dbReference>
<evidence type="ECO:0000259" key="6">
    <source>
        <dbReference type="PROSITE" id="PS50893"/>
    </source>
</evidence>
<dbReference type="GO" id="GO:0005524">
    <property type="term" value="F:ATP binding"/>
    <property type="evidence" value="ECO:0007669"/>
    <property type="project" value="UniProtKB-KW"/>
</dbReference>
<dbReference type="InterPro" id="IPR003439">
    <property type="entry name" value="ABC_transporter-like_ATP-bd"/>
</dbReference>
<comment type="similarity">
    <text evidence="1">Belongs to the ABC transporter superfamily.</text>
</comment>
<dbReference type="PANTHER" id="PTHR43820">
    <property type="entry name" value="HIGH-AFFINITY BRANCHED-CHAIN AMINO ACID TRANSPORT ATP-BINDING PROTEIN LIVF"/>
    <property type="match status" value="1"/>
</dbReference>
<keyword evidence="4 7" id="KW-0067">ATP-binding</keyword>
<dbReference type="InterPro" id="IPR052156">
    <property type="entry name" value="BCAA_Transport_ATP-bd_LivF"/>
</dbReference>
<keyword evidence="2" id="KW-0813">Transport</keyword>
<comment type="caution">
    <text evidence="7">The sequence shown here is derived from an EMBL/GenBank/DDBJ whole genome shotgun (WGS) entry which is preliminary data.</text>
</comment>
<dbReference type="InterPro" id="IPR027417">
    <property type="entry name" value="P-loop_NTPase"/>
</dbReference>
<keyword evidence="8" id="KW-1185">Reference proteome</keyword>
<dbReference type="CDD" id="cd03224">
    <property type="entry name" value="ABC_TM1139_LivF_branched"/>
    <property type="match status" value="1"/>
</dbReference>
<evidence type="ECO:0000313" key="7">
    <source>
        <dbReference type="EMBL" id="MBP2183037.1"/>
    </source>
</evidence>
<evidence type="ECO:0000256" key="4">
    <source>
        <dbReference type="ARBA" id="ARBA00022840"/>
    </source>
</evidence>
<dbReference type="Gene3D" id="3.40.50.300">
    <property type="entry name" value="P-loop containing nucleotide triphosphate hydrolases"/>
    <property type="match status" value="1"/>
</dbReference>
<proteinExistence type="inferred from homology"/>
<name>A0ABS4PUD1_9PSEU</name>
<dbReference type="SMART" id="SM00382">
    <property type="entry name" value="AAA"/>
    <property type="match status" value="1"/>
</dbReference>
<organism evidence="7 8">
    <name type="scientific">Amycolatopsis magusensis</name>
    <dbReference type="NCBI Taxonomy" id="882444"/>
    <lineage>
        <taxon>Bacteria</taxon>
        <taxon>Bacillati</taxon>
        <taxon>Actinomycetota</taxon>
        <taxon>Actinomycetes</taxon>
        <taxon>Pseudonocardiales</taxon>
        <taxon>Pseudonocardiaceae</taxon>
        <taxon>Amycolatopsis</taxon>
    </lineage>
</organism>
<evidence type="ECO:0000313" key="8">
    <source>
        <dbReference type="Proteomes" id="UP000741013"/>
    </source>
</evidence>
<dbReference type="RefSeq" id="WP_209666253.1">
    <property type="nucleotide sequence ID" value="NZ_JAGGMS010000001.1"/>
</dbReference>
<dbReference type="SUPFAM" id="SSF52540">
    <property type="entry name" value="P-loop containing nucleoside triphosphate hydrolases"/>
    <property type="match status" value="1"/>
</dbReference>
<reference evidence="7 8" key="1">
    <citation type="submission" date="2021-03" db="EMBL/GenBank/DDBJ databases">
        <title>Sequencing the genomes of 1000 actinobacteria strains.</title>
        <authorList>
            <person name="Klenk H.-P."/>
        </authorList>
    </citation>
    <scope>NUCLEOTIDE SEQUENCE [LARGE SCALE GENOMIC DNA]</scope>
    <source>
        <strain evidence="7 8">DSM 45510</strain>
    </source>
</reference>
<evidence type="ECO:0000256" key="2">
    <source>
        <dbReference type="ARBA" id="ARBA00022448"/>
    </source>
</evidence>
<sequence>MLEVEDLVTSYGAVRALDAVSLSTKDGAITAVLGANGAGKTTLLRTIGGLVAPDSGRVRFDGTDVTGWPADRLTRNGLVHVPETGGVITEMTVEENLRLGALWRRDRADRAAALREVLELFPPLAERRNKLAATLSGGERQMLAIGRALMSRPRLLLLDEPSLGLAPLITLRILQVIEDLRAATGLTVLLVEQNARSALSVADHGFVLSLGKVVATDRAEDLLADDQLRHAYLGF</sequence>
<evidence type="ECO:0000256" key="3">
    <source>
        <dbReference type="ARBA" id="ARBA00022741"/>
    </source>
</evidence>
<protein>
    <submittedName>
        <fullName evidence="7">Branched-chain amino acid transport system ATP-binding protein</fullName>
    </submittedName>
</protein>
<dbReference type="Pfam" id="PF00005">
    <property type="entry name" value="ABC_tran"/>
    <property type="match status" value="1"/>
</dbReference>
<dbReference type="Proteomes" id="UP000741013">
    <property type="component" value="Unassembled WGS sequence"/>
</dbReference>
<dbReference type="PROSITE" id="PS50893">
    <property type="entry name" value="ABC_TRANSPORTER_2"/>
    <property type="match status" value="1"/>
</dbReference>
<keyword evidence="5" id="KW-0029">Amino-acid transport</keyword>
<evidence type="ECO:0000256" key="1">
    <source>
        <dbReference type="ARBA" id="ARBA00005417"/>
    </source>
</evidence>
<gene>
    <name evidence="7" type="ORF">JOM49_004563</name>
</gene>
<dbReference type="PANTHER" id="PTHR43820:SF4">
    <property type="entry name" value="HIGH-AFFINITY BRANCHED-CHAIN AMINO ACID TRANSPORT ATP-BINDING PROTEIN LIVF"/>
    <property type="match status" value="1"/>
</dbReference>
<keyword evidence="3" id="KW-0547">Nucleotide-binding</keyword>
<dbReference type="PROSITE" id="PS00211">
    <property type="entry name" value="ABC_TRANSPORTER_1"/>
    <property type="match status" value="1"/>
</dbReference>
<dbReference type="InterPro" id="IPR003593">
    <property type="entry name" value="AAA+_ATPase"/>
</dbReference>
<feature type="domain" description="ABC transporter" evidence="6">
    <location>
        <begin position="2"/>
        <end position="235"/>
    </location>
</feature>
<dbReference type="EMBL" id="JAGGMS010000001">
    <property type="protein sequence ID" value="MBP2183037.1"/>
    <property type="molecule type" value="Genomic_DNA"/>
</dbReference>